<accession>A0ABW5C239</accession>
<reference evidence="2" key="1">
    <citation type="journal article" date="2019" name="Int. J. Syst. Evol. Microbiol.">
        <title>The Global Catalogue of Microorganisms (GCM) 10K type strain sequencing project: providing services to taxonomists for standard genome sequencing and annotation.</title>
        <authorList>
            <consortium name="The Broad Institute Genomics Platform"/>
            <consortium name="The Broad Institute Genome Sequencing Center for Infectious Disease"/>
            <person name="Wu L."/>
            <person name="Ma J."/>
        </authorList>
    </citation>
    <scope>NUCLEOTIDE SEQUENCE [LARGE SCALE GENOMIC DNA]</scope>
    <source>
        <strain evidence="2">CGMCC 1.15474</strain>
    </source>
</reference>
<gene>
    <name evidence="1" type="ORF">ACFSKK_14920</name>
</gene>
<sequence>MCYGAIKGKQNDRTVKGENILISNRYEENEKGREILHHQMNPRDEAKKIYD</sequence>
<comment type="caution">
    <text evidence="1">The sequence shown here is derived from an EMBL/GenBank/DDBJ whole genome shotgun (WGS) entry which is preliminary data.</text>
</comment>
<organism evidence="1 2">
    <name type="scientific">Metabacillus endolithicus</name>
    <dbReference type="NCBI Taxonomy" id="1535204"/>
    <lineage>
        <taxon>Bacteria</taxon>
        <taxon>Bacillati</taxon>
        <taxon>Bacillota</taxon>
        <taxon>Bacilli</taxon>
        <taxon>Bacillales</taxon>
        <taxon>Bacillaceae</taxon>
        <taxon>Metabacillus</taxon>
    </lineage>
</organism>
<name>A0ABW5C239_9BACI</name>
<dbReference type="Proteomes" id="UP001597318">
    <property type="component" value="Unassembled WGS sequence"/>
</dbReference>
<protein>
    <submittedName>
        <fullName evidence="1">Uncharacterized protein</fullName>
    </submittedName>
</protein>
<keyword evidence="2" id="KW-1185">Reference proteome</keyword>
<evidence type="ECO:0000313" key="1">
    <source>
        <dbReference type="EMBL" id="MFD2214980.1"/>
    </source>
</evidence>
<dbReference type="RefSeq" id="WP_379052325.1">
    <property type="nucleotide sequence ID" value="NZ_JBHUIK010000003.1"/>
</dbReference>
<dbReference type="EMBL" id="JBHUIK010000003">
    <property type="protein sequence ID" value="MFD2214980.1"/>
    <property type="molecule type" value="Genomic_DNA"/>
</dbReference>
<evidence type="ECO:0000313" key="2">
    <source>
        <dbReference type="Proteomes" id="UP001597318"/>
    </source>
</evidence>
<proteinExistence type="predicted"/>